<keyword evidence="3" id="KW-1185">Reference proteome</keyword>
<evidence type="ECO:0000313" key="3">
    <source>
        <dbReference type="Proteomes" id="UP000199103"/>
    </source>
</evidence>
<dbReference type="Pfam" id="PF00156">
    <property type="entry name" value="Pribosyltran"/>
    <property type="match status" value="1"/>
</dbReference>
<keyword evidence="2" id="KW-0808">Transferase</keyword>
<dbReference type="Gene3D" id="3.30.1310.20">
    <property type="entry name" value="PRTase-like"/>
    <property type="match status" value="1"/>
</dbReference>
<accession>A0A1H1Q7X3</accession>
<dbReference type="CDD" id="cd06223">
    <property type="entry name" value="PRTases_typeI"/>
    <property type="match status" value="1"/>
</dbReference>
<sequence>MRFADRTAAGEQLAERLAGLLPELVGRAADRGRPQVLALPRGGVPVGRPVADRFGCPLRLLLVRKLGVPGHPELAMGAIAAIGDDLRTVRNRDVVDHAGIRSRVWERVWERERAELQRRGTGFADWIAPAPNGDPVVLIDDGLATGATMRAAVAAVREAGAGPITAAVPVASVQAISDLERDDVTVVALSRPDPLEAVGAAYRDFHQLDDAEVLAELRSGTVT</sequence>
<evidence type="ECO:0000259" key="1">
    <source>
        <dbReference type="Pfam" id="PF00156"/>
    </source>
</evidence>
<dbReference type="Proteomes" id="UP000199103">
    <property type="component" value="Chromosome I"/>
</dbReference>
<reference evidence="2 3" key="1">
    <citation type="submission" date="2016-10" db="EMBL/GenBank/DDBJ databases">
        <authorList>
            <person name="de Groot N.N."/>
        </authorList>
    </citation>
    <scope>NUCLEOTIDE SEQUENCE [LARGE SCALE GENOMIC DNA]</scope>
    <source>
        <strain evidence="2 3">DSM 21800</strain>
    </source>
</reference>
<dbReference type="OrthoDB" id="9810066at2"/>
<protein>
    <submittedName>
        <fullName evidence="2">Predicted phosphoribosyltransferase</fullName>
    </submittedName>
</protein>
<dbReference type="SUPFAM" id="SSF53271">
    <property type="entry name" value="PRTase-like"/>
    <property type="match status" value="1"/>
</dbReference>
<dbReference type="InterPro" id="IPR029057">
    <property type="entry name" value="PRTase-like"/>
</dbReference>
<evidence type="ECO:0000313" key="2">
    <source>
        <dbReference type="EMBL" id="SDS19618.1"/>
    </source>
</evidence>
<organism evidence="2 3">
    <name type="scientific">Microlunatus soli</name>
    <dbReference type="NCBI Taxonomy" id="630515"/>
    <lineage>
        <taxon>Bacteria</taxon>
        <taxon>Bacillati</taxon>
        <taxon>Actinomycetota</taxon>
        <taxon>Actinomycetes</taxon>
        <taxon>Propionibacteriales</taxon>
        <taxon>Propionibacteriaceae</taxon>
        <taxon>Microlunatus</taxon>
    </lineage>
</organism>
<feature type="domain" description="Phosphoribosyltransferase" evidence="1">
    <location>
        <begin position="11"/>
        <end position="187"/>
    </location>
</feature>
<dbReference type="RefSeq" id="WP_091521296.1">
    <property type="nucleotide sequence ID" value="NZ_LT629772.1"/>
</dbReference>
<dbReference type="STRING" id="630515.SAMN04489812_1174"/>
<gene>
    <name evidence="2" type="ORF">SAMN04489812_1174</name>
</gene>
<dbReference type="EMBL" id="LT629772">
    <property type="protein sequence ID" value="SDS19618.1"/>
    <property type="molecule type" value="Genomic_DNA"/>
</dbReference>
<name>A0A1H1Q7X3_9ACTN</name>
<dbReference type="InterPro" id="IPR000836">
    <property type="entry name" value="PRTase_dom"/>
</dbReference>
<dbReference type="AlphaFoldDB" id="A0A1H1Q7X3"/>
<dbReference type="Gene3D" id="3.40.50.2020">
    <property type="match status" value="1"/>
</dbReference>
<dbReference type="GO" id="GO:0016757">
    <property type="term" value="F:glycosyltransferase activity"/>
    <property type="evidence" value="ECO:0007669"/>
    <property type="project" value="UniProtKB-KW"/>
</dbReference>
<keyword evidence="2" id="KW-0328">Glycosyltransferase</keyword>
<proteinExistence type="predicted"/>